<dbReference type="EMBL" id="RQYT01000034">
    <property type="protein sequence ID" value="RRD48617.1"/>
    <property type="molecule type" value="Genomic_DNA"/>
</dbReference>
<protein>
    <submittedName>
        <fullName evidence="1">RNA polymerase subunit sigma-70</fullName>
    </submittedName>
</protein>
<dbReference type="Proteomes" id="UP000280935">
    <property type="component" value="Unassembled WGS sequence"/>
</dbReference>
<accession>A0A3P1WS74</accession>
<dbReference type="RefSeq" id="WP_125228690.1">
    <property type="nucleotide sequence ID" value="NZ_RQYT01000034.1"/>
</dbReference>
<evidence type="ECO:0000313" key="2">
    <source>
        <dbReference type="Proteomes" id="UP000280935"/>
    </source>
</evidence>
<dbReference type="AlphaFoldDB" id="A0A3P1WS74"/>
<sequence length="213" mass="23028">MGRIQLFPECMALLGDVVRSRDSRRAAVHDAILAAIETTNAAVPTLDPLRVTVGDELQGVYASVGDAVAATMMLRDELLGTAELRVGLGGGEVRVVDAERGIQDGSAWWNAREAIERAEETSRRPGHRAARTALVDGRAAANPLADPLLRLLDAELDRLSEATRRTWRDLRRGTPNLEAAAREQVSPSAISQRINDNGLRPLLDVVETLTALP</sequence>
<evidence type="ECO:0000313" key="1">
    <source>
        <dbReference type="EMBL" id="RRD48617.1"/>
    </source>
</evidence>
<proteinExistence type="predicted"/>
<reference evidence="1 2" key="1">
    <citation type="submission" date="2018-11" db="EMBL/GenBank/DDBJ databases">
        <title>Genomes From Bacteria Associated with the Canine Oral Cavity: a Test Case for Automated Genome-Based Taxonomic Assignment.</title>
        <authorList>
            <person name="Coil D.A."/>
            <person name="Jospin G."/>
            <person name="Darling A.E."/>
            <person name="Wallis C."/>
            <person name="Davis I.J."/>
            <person name="Harris S."/>
            <person name="Eisen J.A."/>
            <person name="Holcombe L.J."/>
            <person name="O'Flynn C."/>
        </authorList>
    </citation>
    <scope>NUCLEOTIDE SEQUENCE [LARGE SCALE GENOMIC DNA]</scope>
    <source>
        <strain evidence="1 2">OH2822_COT-296</strain>
    </source>
</reference>
<dbReference type="OrthoDB" id="4711815at2"/>
<name>A0A3P1WS74_9ACTN</name>
<comment type="caution">
    <text evidence="1">The sequence shown here is derived from an EMBL/GenBank/DDBJ whole genome shotgun (WGS) entry which is preliminary data.</text>
</comment>
<organism evidence="1 2">
    <name type="scientific">Arachnia propionica</name>
    <dbReference type="NCBI Taxonomy" id="1750"/>
    <lineage>
        <taxon>Bacteria</taxon>
        <taxon>Bacillati</taxon>
        <taxon>Actinomycetota</taxon>
        <taxon>Actinomycetes</taxon>
        <taxon>Propionibacteriales</taxon>
        <taxon>Propionibacteriaceae</taxon>
        <taxon>Arachnia</taxon>
    </lineage>
</organism>
<gene>
    <name evidence="1" type="ORF">EII35_11905</name>
</gene>